<keyword evidence="3 4" id="KW-0408">Iron</keyword>
<dbReference type="STRING" id="90262.A0A1X2IZ24"/>
<organism evidence="5 6">
    <name type="scientific">Absidia repens</name>
    <dbReference type="NCBI Taxonomy" id="90262"/>
    <lineage>
        <taxon>Eukaryota</taxon>
        <taxon>Fungi</taxon>
        <taxon>Fungi incertae sedis</taxon>
        <taxon>Mucoromycota</taxon>
        <taxon>Mucoromycotina</taxon>
        <taxon>Mucoromycetes</taxon>
        <taxon>Mucorales</taxon>
        <taxon>Cunninghamellaceae</taxon>
        <taxon>Absidia</taxon>
    </lineage>
</organism>
<dbReference type="GO" id="GO:0016702">
    <property type="term" value="F:oxidoreductase activity, acting on single donors with incorporation of molecular oxygen, incorporation of two atoms of oxygen"/>
    <property type="evidence" value="ECO:0007669"/>
    <property type="project" value="UniProtKB-ARBA"/>
</dbReference>
<evidence type="ECO:0000313" key="6">
    <source>
        <dbReference type="Proteomes" id="UP000193560"/>
    </source>
</evidence>
<proteinExistence type="inferred from homology"/>
<name>A0A1X2IZ24_9FUNG</name>
<dbReference type="Pfam" id="PF01231">
    <property type="entry name" value="IDO"/>
    <property type="match status" value="1"/>
</dbReference>
<dbReference type="PANTHER" id="PTHR28657:SF3">
    <property type="entry name" value="INDOLEAMINE 2,3-DIOXYGENASE"/>
    <property type="match status" value="1"/>
</dbReference>
<dbReference type="GO" id="GO:0046872">
    <property type="term" value="F:metal ion binding"/>
    <property type="evidence" value="ECO:0007669"/>
    <property type="project" value="UniProtKB-KW"/>
</dbReference>
<dbReference type="Gene3D" id="1.20.58.480">
    <property type="match status" value="1"/>
</dbReference>
<dbReference type="EMBL" id="MCGE01000002">
    <property type="protein sequence ID" value="ORZ24558.1"/>
    <property type="molecule type" value="Genomic_DNA"/>
</dbReference>
<comment type="similarity">
    <text evidence="1">Belongs to the indoleamine 2,3-dioxygenase family.</text>
</comment>
<dbReference type="InterPro" id="IPR037217">
    <property type="entry name" value="Trp/Indoleamine_2_3_dOase-like"/>
</dbReference>
<dbReference type="GO" id="GO:0019441">
    <property type="term" value="P:L-tryptophan catabolic process to kynurenine"/>
    <property type="evidence" value="ECO:0007669"/>
    <property type="project" value="InterPro"/>
</dbReference>
<dbReference type="AlphaFoldDB" id="A0A1X2IZ24"/>
<comment type="caution">
    <text evidence="5">The sequence shown here is derived from an EMBL/GenBank/DDBJ whole genome shotgun (WGS) entry which is preliminary data.</text>
</comment>
<gene>
    <name evidence="5" type="ORF">BCR42DRAFT_403180</name>
</gene>
<reference evidence="5 6" key="1">
    <citation type="submission" date="2016-07" db="EMBL/GenBank/DDBJ databases">
        <title>Pervasive Adenine N6-methylation of Active Genes in Fungi.</title>
        <authorList>
            <consortium name="DOE Joint Genome Institute"/>
            <person name="Mondo S.J."/>
            <person name="Dannebaum R.O."/>
            <person name="Kuo R.C."/>
            <person name="Labutti K."/>
            <person name="Haridas S."/>
            <person name="Kuo A."/>
            <person name="Salamov A."/>
            <person name="Ahrendt S.R."/>
            <person name="Lipzen A."/>
            <person name="Sullivan W."/>
            <person name="Andreopoulos W.B."/>
            <person name="Clum A."/>
            <person name="Lindquist E."/>
            <person name="Daum C."/>
            <person name="Ramamoorthy G.K."/>
            <person name="Gryganskyi A."/>
            <person name="Culley D."/>
            <person name="Magnuson J.K."/>
            <person name="James T.Y."/>
            <person name="O'Malley M.A."/>
            <person name="Stajich J.E."/>
            <person name="Spatafora J.W."/>
            <person name="Visel A."/>
            <person name="Grigoriev I.V."/>
        </authorList>
    </citation>
    <scope>NUCLEOTIDE SEQUENCE [LARGE SCALE GENOMIC DNA]</scope>
    <source>
        <strain evidence="5 6">NRRL 1336</strain>
    </source>
</reference>
<evidence type="ECO:0000256" key="2">
    <source>
        <dbReference type="ARBA" id="ARBA00022723"/>
    </source>
</evidence>
<keyword evidence="4" id="KW-0349">Heme</keyword>
<sequence length="501" mass="57136">MTFLFTKQRSYVFQSGLNQVFLSSSLLGSKRHQVALRNGFPVRTFSLLLEQVEDTSTIPMFTVGTHNGFLPRQDPMAQIPGEFRCLESLLQRMPLQLTDGRPGLLASGQFGDAVKKELPLYNVDQINDQRLLSALFRDYSFAASAYLLEPCDVLYRQRKEYGLGRKILPMNIAVPLDKVAKKLSSKPFLEYALSYVLYNYKRLNHLGDLTFDNLSLIRSFAGNKSEKGFILNHVTMVAHTPKLVKYAVAALQASGNKDRAYFDQQLSGLNDTYETINNEMEMMWTRSLPVDYLSFRTFIMGTKNQPMFPDGVIYEGVSDQPIVHRGESGANDSIIPLADNLLQITMPENPMTIVLKDFRTYRPTNHREFLEYIQGRAEQVALKKFALQDPNSAALYLSNVDQVRAFRYRHWNFNKEYIIRHTDHPVATGGSPIVKWLPNQLGAVLDLLNEVGSGIDHSKLTEANKVRVDKIDKRAAAQKRYLTREVEKLEKKLKDQELRHG</sequence>
<feature type="binding site" description="proximal binding residue" evidence="4">
    <location>
        <position position="410"/>
    </location>
    <ligand>
        <name>heme b</name>
        <dbReference type="ChEBI" id="CHEBI:60344"/>
    </ligand>
    <ligandPart>
        <name>Fe</name>
        <dbReference type="ChEBI" id="CHEBI:18248"/>
    </ligandPart>
</feature>
<dbReference type="GO" id="GO:0020037">
    <property type="term" value="F:heme binding"/>
    <property type="evidence" value="ECO:0007669"/>
    <property type="project" value="InterPro"/>
</dbReference>
<dbReference type="SUPFAM" id="SSF140959">
    <property type="entry name" value="Indolic compounds 2,3-dioxygenase-like"/>
    <property type="match status" value="1"/>
</dbReference>
<evidence type="ECO:0000256" key="4">
    <source>
        <dbReference type="PIRSR" id="PIRSR600898-1"/>
    </source>
</evidence>
<evidence type="ECO:0000313" key="5">
    <source>
        <dbReference type="EMBL" id="ORZ24558.1"/>
    </source>
</evidence>
<protein>
    <submittedName>
        <fullName evidence="5">Uncharacterized protein</fullName>
    </submittedName>
</protein>
<dbReference type="PANTHER" id="PTHR28657">
    <property type="entry name" value="INDOLEAMINE 2,3-DIOXYGENASE"/>
    <property type="match status" value="1"/>
</dbReference>
<dbReference type="InterPro" id="IPR000898">
    <property type="entry name" value="Indolamine_dOase"/>
</dbReference>
<accession>A0A1X2IZ24</accession>
<evidence type="ECO:0000256" key="1">
    <source>
        <dbReference type="ARBA" id="ARBA00007119"/>
    </source>
</evidence>
<keyword evidence="6" id="KW-1185">Reference proteome</keyword>
<keyword evidence="2 4" id="KW-0479">Metal-binding</keyword>
<dbReference type="Proteomes" id="UP000193560">
    <property type="component" value="Unassembled WGS sequence"/>
</dbReference>
<dbReference type="OrthoDB" id="10262710at2759"/>
<evidence type="ECO:0000256" key="3">
    <source>
        <dbReference type="ARBA" id="ARBA00023004"/>
    </source>
</evidence>